<evidence type="ECO:0000313" key="13">
    <source>
        <dbReference type="EMBL" id="QTD52863.1"/>
    </source>
</evidence>
<feature type="binding site" evidence="10">
    <location>
        <begin position="389"/>
        <end position="393"/>
    </location>
    <ligand>
        <name>GTP</name>
        <dbReference type="ChEBI" id="CHEBI:37565"/>
    </ligand>
</feature>
<dbReference type="InterPro" id="IPR027417">
    <property type="entry name" value="P-loop_NTPase"/>
</dbReference>
<dbReference type="GO" id="GO:0005525">
    <property type="term" value="F:GTP binding"/>
    <property type="evidence" value="ECO:0007669"/>
    <property type="project" value="UniProtKB-UniRule"/>
</dbReference>
<dbReference type="InterPro" id="IPR000897">
    <property type="entry name" value="SRP54_GTPase_dom"/>
</dbReference>
<name>A0A8A4TTQ6_SULCO</name>
<dbReference type="Gene3D" id="1.20.120.140">
    <property type="entry name" value="Signal recognition particle SRP54, nucleotide-binding domain"/>
    <property type="match status" value="1"/>
</dbReference>
<dbReference type="InterPro" id="IPR003593">
    <property type="entry name" value="AAA+_ATPase"/>
</dbReference>
<evidence type="ECO:0000256" key="9">
    <source>
        <dbReference type="ARBA" id="ARBA00053570"/>
    </source>
</evidence>
<feature type="compositionally biased region" description="Acidic residues" evidence="11">
    <location>
        <begin position="182"/>
        <end position="194"/>
    </location>
</feature>
<evidence type="ECO:0000256" key="6">
    <source>
        <dbReference type="ARBA" id="ARBA00023136"/>
    </source>
</evidence>
<dbReference type="GO" id="GO:0003924">
    <property type="term" value="F:GTPase activity"/>
    <property type="evidence" value="ECO:0007669"/>
    <property type="project" value="UniProtKB-UniRule"/>
</dbReference>
<evidence type="ECO:0000256" key="3">
    <source>
        <dbReference type="ARBA" id="ARBA00022741"/>
    </source>
</evidence>
<keyword evidence="14" id="KW-1185">Reference proteome</keyword>
<gene>
    <name evidence="10 13" type="primary">ftsY</name>
    <name evidence="13" type="ORF">J3U87_10330</name>
</gene>
<dbReference type="InterPro" id="IPR042101">
    <property type="entry name" value="SRP54_N_sf"/>
</dbReference>
<dbReference type="HAMAP" id="MF_00920">
    <property type="entry name" value="FtsY"/>
    <property type="match status" value="1"/>
</dbReference>
<feature type="region of interest" description="Disordered" evidence="11">
    <location>
        <begin position="1"/>
        <end position="202"/>
    </location>
</feature>
<feature type="compositionally biased region" description="Basic and acidic residues" evidence="11">
    <location>
        <begin position="164"/>
        <end position="181"/>
    </location>
</feature>
<evidence type="ECO:0000256" key="2">
    <source>
        <dbReference type="ARBA" id="ARBA00022490"/>
    </source>
</evidence>
<dbReference type="CDD" id="cd17874">
    <property type="entry name" value="FtsY"/>
    <property type="match status" value="1"/>
</dbReference>
<evidence type="ECO:0000256" key="4">
    <source>
        <dbReference type="ARBA" id="ARBA00022801"/>
    </source>
</evidence>
<dbReference type="SUPFAM" id="SSF52540">
    <property type="entry name" value="P-loop containing nucleoside triphosphate hydrolases"/>
    <property type="match status" value="1"/>
</dbReference>
<evidence type="ECO:0000313" key="14">
    <source>
        <dbReference type="Proteomes" id="UP000663929"/>
    </source>
</evidence>
<organism evidence="13 14">
    <name type="scientific">Sulfidibacter corallicola</name>
    <dbReference type="NCBI Taxonomy" id="2818388"/>
    <lineage>
        <taxon>Bacteria</taxon>
        <taxon>Pseudomonadati</taxon>
        <taxon>Acidobacteriota</taxon>
        <taxon>Holophagae</taxon>
        <taxon>Acanthopleuribacterales</taxon>
        <taxon>Acanthopleuribacteraceae</taxon>
        <taxon>Sulfidibacter</taxon>
    </lineage>
</organism>
<keyword evidence="2 10" id="KW-0963">Cytoplasm</keyword>
<feature type="compositionally biased region" description="Acidic residues" evidence="11">
    <location>
        <begin position="8"/>
        <end position="19"/>
    </location>
</feature>
<comment type="subcellular location">
    <subcellularLocation>
        <location evidence="10">Cell membrane</location>
        <topology evidence="10">Peripheral membrane protein</topology>
        <orientation evidence="10">Cytoplasmic side</orientation>
    </subcellularLocation>
    <subcellularLocation>
        <location evidence="10">Cytoplasm</location>
    </subcellularLocation>
</comment>
<keyword evidence="7 10" id="KW-0675">Receptor</keyword>
<dbReference type="PROSITE" id="PS00300">
    <property type="entry name" value="SRP54"/>
    <property type="match status" value="1"/>
</dbReference>
<evidence type="ECO:0000256" key="11">
    <source>
        <dbReference type="SAM" id="MobiDB-lite"/>
    </source>
</evidence>
<dbReference type="SMART" id="SM00963">
    <property type="entry name" value="SRP54_N"/>
    <property type="match status" value="1"/>
</dbReference>
<comment type="subunit">
    <text evidence="10">Part of the signal recognition particle protein translocation system, which is composed of SRP and FtsY.</text>
</comment>
<dbReference type="Gene3D" id="3.40.50.300">
    <property type="entry name" value="P-loop containing nucleotide triphosphate hydrolases"/>
    <property type="match status" value="1"/>
</dbReference>
<dbReference type="EC" id="3.6.5.4" evidence="10"/>
<evidence type="ECO:0000256" key="7">
    <source>
        <dbReference type="ARBA" id="ARBA00023170"/>
    </source>
</evidence>
<feature type="binding site" evidence="10">
    <location>
        <begin position="307"/>
        <end position="314"/>
    </location>
    <ligand>
        <name>GTP</name>
        <dbReference type="ChEBI" id="CHEBI:37565"/>
    </ligand>
</feature>
<dbReference type="SUPFAM" id="SSF47364">
    <property type="entry name" value="Domain of the SRP/SRP receptor G-proteins"/>
    <property type="match status" value="1"/>
</dbReference>
<dbReference type="AlphaFoldDB" id="A0A8A4TTQ6"/>
<accession>A0A8A4TTQ6</accession>
<feature type="compositionally biased region" description="Low complexity" evidence="11">
    <location>
        <begin position="73"/>
        <end position="127"/>
    </location>
</feature>
<dbReference type="KEGG" id="scor:J3U87_10330"/>
<dbReference type="GO" id="GO:0005047">
    <property type="term" value="F:signal recognition particle binding"/>
    <property type="evidence" value="ECO:0007669"/>
    <property type="project" value="TreeGrafter"/>
</dbReference>
<comment type="catalytic activity">
    <reaction evidence="8 10">
        <text>GTP + H2O = GDP + phosphate + H(+)</text>
        <dbReference type="Rhea" id="RHEA:19669"/>
        <dbReference type="ChEBI" id="CHEBI:15377"/>
        <dbReference type="ChEBI" id="CHEBI:15378"/>
        <dbReference type="ChEBI" id="CHEBI:37565"/>
        <dbReference type="ChEBI" id="CHEBI:43474"/>
        <dbReference type="ChEBI" id="CHEBI:58189"/>
        <dbReference type="EC" id="3.6.5.4"/>
    </reaction>
</comment>
<dbReference type="Pfam" id="PF02881">
    <property type="entry name" value="SRP54_N"/>
    <property type="match status" value="1"/>
</dbReference>
<reference evidence="13" key="1">
    <citation type="submission" date="2021-03" db="EMBL/GenBank/DDBJ databases">
        <title>Acanthopleuribacteraceae sp. M133.</title>
        <authorList>
            <person name="Wang G."/>
        </authorList>
    </citation>
    <scope>NUCLEOTIDE SEQUENCE</scope>
    <source>
        <strain evidence="13">M133</strain>
    </source>
</reference>
<feature type="domain" description="SRP54-type proteins GTP-binding" evidence="12">
    <location>
        <begin position="474"/>
        <end position="487"/>
    </location>
</feature>
<dbReference type="PANTHER" id="PTHR43134:SF1">
    <property type="entry name" value="SIGNAL RECOGNITION PARTICLE RECEPTOR SUBUNIT ALPHA"/>
    <property type="match status" value="1"/>
</dbReference>
<dbReference type="NCBIfam" id="TIGR00064">
    <property type="entry name" value="ftsY"/>
    <property type="match status" value="1"/>
</dbReference>
<feature type="binding site" evidence="10">
    <location>
        <begin position="453"/>
        <end position="456"/>
    </location>
    <ligand>
        <name>GTP</name>
        <dbReference type="ChEBI" id="CHEBI:37565"/>
    </ligand>
</feature>
<comment type="similarity">
    <text evidence="10">Belongs to the GTP-binding SRP family. FtsY subfamily.</text>
</comment>
<evidence type="ECO:0000256" key="8">
    <source>
        <dbReference type="ARBA" id="ARBA00048027"/>
    </source>
</evidence>
<dbReference type="SMART" id="SM00962">
    <property type="entry name" value="SRP54"/>
    <property type="match status" value="1"/>
</dbReference>
<feature type="compositionally biased region" description="Acidic residues" evidence="11">
    <location>
        <begin position="45"/>
        <end position="59"/>
    </location>
</feature>
<evidence type="ECO:0000256" key="1">
    <source>
        <dbReference type="ARBA" id="ARBA00022475"/>
    </source>
</evidence>
<dbReference type="EMBL" id="CP071793">
    <property type="protein sequence ID" value="QTD52863.1"/>
    <property type="molecule type" value="Genomic_DNA"/>
</dbReference>
<sequence>MEHPEPEVTAEPEDLEESESGGRLFGLFRRKKEEDAASEMSPEVPTDESSSEVAPEPEMDQVPGAGLDTETIAPAPAAPAVTSPAQPMESPALEASPSPAAAPAIPTESQDSAEASEAAEVAAPDSPETVETAPREVTAVEQGEDESTGEEKIAEEGEDEDAGEEKKSRFGFFRRKDKDKEESQEEQPESETDEDKPKRGWLQKLKDGLKGTREKISGGINRLFLATKQIDEDLLEELEELLISTDIGVQTSLDIIEKVRLEVSRKTLKNGEELKIHLKKELQTILDDIPNEGFNIDRDPTVILVIGVNGVGKTTTIGKLARLWQREGKSVTVCAADTFRAAAVEQLQIWAERADVDIVLKPESKDPAAVVFDALERVKHTGSDILLVDTAGRLHNNPNLMNELGKIRRIIERSFPDAPHHVLLILDAVTGQNGLLQAKEFASKIGVTDLIVTKLDGTAKGGIAVAIAQELQLPIQYIGVGEGVDHLLAFNSQEFVNSMFED</sequence>
<keyword evidence="1 10" id="KW-1003">Cell membrane</keyword>
<dbReference type="PANTHER" id="PTHR43134">
    <property type="entry name" value="SIGNAL RECOGNITION PARTICLE RECEPTOR SUBUNIT ALPHA"/>
    <property type="match status" value="1"/>
</dbReference>
<dbReference type="Proteomes" id="UP000663929">
    <property type="component" value="Chromosome"/>
</dbReference>
<keyword evidence="3 10" id="KW-0547">Nucleotide-binding</keyword>
<dbReference type="FunFam" id="1.20.120.140:FF:000002">
    <property type="entry name" value="Signal recognition particle receptor FtsY"/>
    <property type="match status" value="1"/>
</dbReference>
<evidence type="ECO:0000256" key="10">
    <source>
        <dbReference type="HAMAP-Rule" id="MF_00920"/>
    </source>
</evidence>
<dbReference type="Pfam" id="PF00448">
    <property type="entry name" value="SRP54"/>
    <property type="match status" value="1"/>
</dbReference>
<proteinExistence type="inferred from homology"/>
<dbReference type="FunFam" id="3.40.50.300:FF:000053">
    <property type="entry name" value="Signal recognition particle receptor FtsY"/>
    <property type="match status" value="1"/>
</dbReference>
<dbReference type="GO" id="GO:0006614">
    <property type="term" value="P:SRP-dependent cotranslational protein targeting to membrane"/>
    <property type="evidence" value="ECO:0007669"/>
    <property type="project" value="InterPro"/>
</dbReference>
<protein>
    <recommendedName>
        <fullName evidence="10">Signal recognition particle receptor FtsY</fullName>
        <shortName evidence="10">SRP receptor</shortName>
        <ecNumber evidence="10">3.6.5.4</ecNumber>
    </recommendedName>
</protein>
<dbReference type="InterPro" id="IPR013822">
    <property type="entry name" value="Signal_recog_particl_SRP54_hlx"/>
</dbReference>
<dbReference type="GO" id="GO:0005886">
    <property type="term" value="C:plasma membrane"/>
    <property type="evidence" value="ECO:0007669"/>
    <property type="project" value="UniProtKB-SubCell"/>
</dbReference>
<keyword evidence="4 10" id="KW-0378">Hydrolase</keyword>
<keyword evidence="5 10" id="KW-0342">GTP-binding</keyword>
<dbReference type="RefSeq" id="WP_237382961.1">
    <property type="nucleotide sequence ID" value="NZ_CP071793.1"/>
</dbReference>
<comment type="function">
    <text evidence="9">Involved in targeting and insertion of nascent membrane proteins into the cytoplasmic membrane. Acts as a receptor for the complex formed by the signal recognition particle (SRP) and the ribosome-nascent chain (RNC). Interaction with SRP-RNC leads to the transfer of the RNC complex to the Sec translocase for insertion into the membrane, the hydrolysis of GTP by both Ffh and FtsY, and the dissociation of the SRP-FtsY complex into the individual components.</text>
</comment>
<keyword evidence="6 10" id="KW-0472">Membrane</keyword>
<dbReference type="InterPro" id="IPR004390">
    <property type="entry name" value="SR_rcpt_FtsY"/>
</dbReference>
<dbReference type="SMART" id="SM00382">
    <property type="entry name" value="AAA"/>
    <property type="match status" value="1"/>
</dbReference>
<dbReference type="GO" id="GO:0005737">
    <property type="term" value="C:cytoplasm"/>
    <property type="evidence" value="ECO:0007669"/>
    <property type="project" value="UniProtKB-SubCell"/>
</dbReference>
<evidence type="ECO:0000256" key="5">
    <source>
        <dbReference type="ARBA" id="ARBA00023134"/>
    </source>
</evidence>
<evidence type="ECO:0000259" key="12">
    <source>
        <dbReference type="PROSITE" id="PS00300"/>
    </source>
</evidence>
<dbReference type="InterPro" id="IPR036225">
    <property type="entry name" value="SRP/SRP_N"/>
</dbReference>